<dbReference type="RefSeq" id="WP_345068850.1">
    <property type="nucleotide sequence ID" value="NZ_BAABGR010000036.1"/>
</dbReference>
<dbReference type="Pfam" id="PF03929">
    <property type="entry name" value="PepSY_TM"/>
    <property type="match status" value="1"/>
</dbReference>
<organism evidence="2 3">
    <name type="scientific">Sphingobacterium thermophilum</name>
    <dbReference type="NCBI Taxonomy" id="768534"/>
    <lineage>
        <taxon>Bacteria</taxon>
        <taxon>Pseudomonadati</taxon>
        <taxon>Bacteroidota</taxon>
        <taxon>Sphingobacteriia</taxon>
        <taxon>Sphingobacteriales</taxon>
        <taxon>Sphingobacteriaceae</taxon>
        <taxon>Sphingobacterium</taxon>
    </lineage>
</organism>
<feature type="transmembrane region" description="Helical" evidence="1">
    <location>
        <begin position="352"/>
        <end position="373"/>
    </location>
</feature>
<dbReference type="PANTHER" id="PTHR34219">
    <property type="entry name" value="IRON-REGULATED INNER MEMBRANE PROTEIN-RELATED"/>
    <property type="match status" value="1"/>
</dbReference>
<reference evidence="3" key="1">
    <citation type="journal article" date="2019" name="Int. J. Syst. Evol. Microbiol.">
        <title>The Global Catalogue of Microorganisms (GCM) 10K type strain sequencing project: providing services to taxonomists for standard genome sequencing and annotation.</title>
        <authorList>
            <consortium name="The Broad Institute Genomics Platform"/>
            <consortium name="The Broad Institute Genome Sequencing Center for Infectious Disease"/>
            <person name="Wu L."/>
            <person name="Ma J."/>
        </authorList>
    </citation>
    <scope>NUCLEOTIDE SEQUENCE [LARGE SCALE GENOMIC DNA]</scope>
    <source>
        <strain evidence="3">JCM 17858</strain>
    </source>
</reference>
<keyword evidence="3" id="KW-1185">Reference proteome</keyword>
<keyword evidence="1" id="KW-0812">Transmembrane</keyword>
<evidence type="ECO:0000313" key="3">
    <source>
        <dbReference type="Proteomes" id="UP001500394"/>
    </source>
</evidence>
<gene>
    <name evidence="2" type="ORF">GCM10023173_24460</name>
</gene>
<dbReference type="EMBL" id="BAABGR010000036">
    <property type="protein sequence ID" value="GAA4520304.1"/>
    <property type="molecule type" value="Genomic_DNA"/>
</dbReference>
<comment type="caution">
    <text evidence="2">The sequence shown here is derived from an EMBL/GenBank/DDBJ whole genome shotgun (WGS) entry which is preliminary data.</text>
</comment>
<dbReference type="InterPro" id="IPR005625">
    <property type="entry name" value="PepSY-ass_TM"/>
</dbReference>
<dbReference type="Proteomes" id="UP001500394">
    <property type="component" value="Unassembled WGS sequence"/>
</dbReference>
<feature type="transmembrane region" description="Helical" evidence="1">
    <location>
        <begin position="208"/>
        <end position="228"/>
    </location>
</feature>
<keyword evidence="1" id="KW-0472">Membrane</keyword>
<protein>
    <submittedName>
        <fullName evidence="2">PepSY-associated TM helix domain-containing protein</fullName>
    </submittedName>
</protein>
<evidence type="ECO:0000256" key="1">
    <source>
        <dbReference type="SAM" id="Phobius"/>
    </source>
</evidence>
<evidence type="ECO:0000313" key="2">
    <source>
        <dbReference type="EMBL" id="GAA4520304.1"/>
    </source>
</evidence>
<sequence>MIKKTILWIHKWLGLLSGLVIVIISLTGSIYVFHDDLKLMFYPEKYYLNTPIPNDSSQPLPVSTLTEIAQKALLEDEEITRIDLYPAKNRTWVFRAVQTDEDAWTYASYFVYNKRVFVNPYNGEIQKIENSKTEFFQLILQMHLNLLLGKKIGKSVVAISTILFVILTLSGLVLWWPKKWTRKKIRKHFRLDWSAKWKRLNYDFHNVLGFYSLLIALLLGFTGLVFAYPSLKSTYIYTFNQLEGSNVAMHQTFDFVPQPTSHTLDNALKYVLQKHSEADMMSIRLKKNAEVQDIQVRLKKDRTGRYLWYYFNQKDGQITEVKSSAHAKLGDRMAGMNYDLHVGNFGGIFTKIMYFVASLICASLPITGFIIWTNKQKKLTKKRKKIE</sequence>
<feature type="transmembrane region" description="Helical" evidence="1">
    <location>
        <begin position="156"/>
        <end position="177"/>
    </location>
</feature>
<dbReference type="PANTHER" id="PTHR34219:SF3">
    <property type="entry name" value="BLL7967 PROTEIN"/>
    <property type="match status" value="1"/>
</dbReference>
<name>A0ABP8R821_9SPHI</name>
<proteinExistence type="predicted"/>
<keyword evidence="1" id="KW-1133">Transmembrane helix</keyword>
<accession>A0ABP8R821</accession>
<feature type="transmembrane region" description="Helical" evidence="1">
    <location>
        <begin position="12"/>
        <end position="33"/>
    </location>
</feature>